<dbReference type="RefSeq" id="WP_259095506.1">
    <property type="nucleotide sequence ID" value="NZ_CP130454.1"/>
</dbReference>
<organism evidence="2 3">
    <name type="scientific">Candidatus Fervidibacter sacchari</name>
    <dbReference type="NCBI Taxonomy" id="1448929"/>
    <lineage>
        <taxon>Bacteria</taxon>
        <taxon>Candidatus Fervidibacterota</taxon>
        <taxon>Candidatus Fervidibacter</taxon>
    </lineage>
</organism>
<keyword evidence="1" id="KW-0732">Signal</keyword>
<evidence type="ECO:0000313" key="3">
    <source>
        <dbReference type="Proteomes" id="UP001204798"/>
    </source>
</evidence>
<reference evidence="2 3" key="1">
    <citation type="submission" date="2022-08" db="EMBL/GenBank/DDBJ databases">
        <title>Bacterial and archaeal communities from various locations to study Microbial Dark Matter (Phase II).</title>
        <authorList>
            <person name="Stepanauskas R."/>
        </authorList>
    </citation>
    <scope>NUCLEOTIDE SEQUENCE [LARGE SCALE GENOMIC DNA]</scope>
    <source>
        <strain evidence="2 3">PD1</strain>
    </source>
</reference>
<evidence type="ECO:0008006" key="4">
    <source>
        <dbReference type="Google" id="ProtNLM"/>
    </source>
</evidence>
<sequence>MRRVWVSLILTLLAALSLIESQQATKTFQWHIVFQPQSGGLLSLFRHPEIEAPRLTGMAIYTDWGILKPGRYEVVGSQNERNPKINERKSDGVHLASVEGQLKDKQGQPCGLSYRVVHRLDADALMLDISLSAERSFPSMNGFLATVLNFAGANEWFACTQKGWVFAEITEDKRVFQSAQTPLPSTGSDSTLGVANSKTGLALKVTLNKVEPEDGLDNVIIHANPKGTGGIFFAWCDGITVRRMEEGDNWRLLLKVQILPLDRLFSGTE</sequence>
<name>A0ABT2EMT1_9BACT</name>
<feature type="chain" id="PRO_5046585381" description="DUF3108 domain-containing protein" evidence="1">
    <location>
        <begin position="24"/>
        <end position="269"/>
    </location>
</feature>
<accession>A0ABT2EMT1</accession>
<keyword evidence="3" id="KW-1185">Reference proteome</keyword>
<dbReference type="EMBL" id="JANUCP010000003">
    <property type="protein sequence ID" value="MCS3919259.1"/>
    <property type="molecule type" value="Genomic_DNA"/>
</dbReference>
<feature type="signal peptide" evidence="1">
    <location>
        <begin position="1"/>
        <end position="23"/>
    </location>
</feature>
<dbReference type="Proteomes" id="UP001204798">
    <property type="component" value="Unassembled WGS sequence"/>
</dbReference>
<evidence type="ECO:0000313" key="2">
    <source>
        <dbReference type="EMBL" id="MCS3919259.1"/>
    </source>
</evidence>
<comment type="caution">
    <text evidence="2">The sequence shown here is derived from an EMBL/GenBank/DDBJ whole genome shotgun (WGS) entry which is preliminary data.</text>
</comment>
<protein>
    <recommendedName>
        <fullName evidence="4">DUF3108 domain-containing protein</fullName>
    </recommendedName>
</protein>
<evidence type="ECO:0000256" key="1">
    <source>
        <dbReference type="SAM" id="SignalP"/>
    </source>
</evidence>
<proteinExistence type="predicted"/>
<gene>
    <name evidence="2" type="ORF">M2350_001672</name>
</gene>